<organism evidence="6 7">
    <name type="scientific">Allorhizobium borbori</name>
    <dbReference type="NCBI Taxonomy" id="485907"/>
    <lineage>
        <taxon>Bacteria</taxon>
        <taxon>Pseudomonadati</taxon>
        <taxon>Pseudomonadota</taxon>
        <taxon>Alphaproteobacteria</taxon>
        <taxon>Hyphomicrobiales</taxon>
        <taxon>Rhizobiaceae</taxon>
        <taxon>Rhizobium/Agrobacterium group</taxon>
        <taxon>Allorhizobium</taxon>
    </lineage>
</organism>
<dbReference type="Pfam" id="PF03963">
    <property type="entry name" value="FlgD"/>
    <property type="match status" value="1"/>
</dbReference>
<dbReference type="AlphaFoldDB" id="A0A7W6P389"/>
<dbReference type="NCBIfam" id="NF004670">
    <property type="entry name" value="PRK06009.1"/>
    <property type="match status" value="1"/>
</dbReference>
<evidence type="ECO:0000313" key="6">
    <source>
        <dbReference type="EMBL" id="MBB4104604.1"/>
    </source>
</evidence>
<sequence>MAVDTSSITGVAAYKTASTSSTSTKASTSDAKSASVDYDSFLKLLIAQMKNQDPTDPMDASEQLSQLATFSQVEQSIKANSHLEDLISQTAMNSAAAYIGKTVTSLDGATSGVVASVKVTSDGVIATTTDGKKITLGEGVTIRDTAAAAPTDVSNILGQTLTDTDGNSIGKVAGVTLTDEGAFATTAEGKFVDLGAEVTIKSTISTTGYDGTYFLGKTLTSADGTVSGKITAVTATASGVYGLTAKGEGILIEKGVTLGDATS</sequence>
<gene>
    <name evidence="6" type="ORF">GGQ66_003182</name>
</gene>
<reference evidence="6 7" key="1">
    <citation type="submission" date="2020-08" db="EMBL/GenBank/DDBJ databases">
        <title>Genomic Encyclopedia of Type Strains, Phase IV (KMG-IV): sequencing the most valuable type-strain genomes for metagenomic binning, comparative biology and taxonomic classification.</title>
        <authorList>
            <person name="Goeker M."/>
        </authorList>
    </citation>
    <scope>NUCLEOTIDE SEQUENCE [LARGE SCALE GENOMIC DNA]</scope>
    <source>
        <strain evidence="6 7">DSM 26385</strain>
    </source>
</reference>
<proteinExistence type="inferred from homology"/>
<comment type="function">
    <text evidence="4 5">Required for flagellar hook formation. May act as a scaffolding protein.</text>
</comment>
<evidence type="ECO:0000256" key="4">
    <source>
        <dbReference type="ARBA" id="ARBA00024746"/>
    </source>
</evidence>
<dbReference type="EMBL" id="JACIDU010000013">
    <property type="protein sequence ID" value="MBB4104604.1"/>
    <property type="molecule type" value="Genomic_DNA"/>
</dbReference>
<comment type="caution">
    <text evidence="6">The sequence shown here is derived from an EMBL/GenBank/DDBJ whole genome shotgun (WGS) entry which is preliminary data.</text>
</comment>
<keyword evidence="6" id="KW-0966">Cell projection</keyword>
<dbReference type="InterPro" id="IPR005648">
    <property type="entry name" value="FlgD"/>
</dbReference>
<protein>
    <recommendedName>
        <fullName evidence="2 5">Basal-body rod modification protein FlgD</fullName>
    </recommendedName>
</protein>
<comment type="similarity">
    <text evidence="1 5">Belongs to the FlgD family.</text>
</comment>
<keyword evidence="7" id="KW-1185">Reference proteome</keyword>
<dbReference type="GO" id="GO:0044781">
    <property type="term" value="P:bacterial-type flagellum organization"/>
    <property type="evidence" value="ECO:0007669"/>
    <property type="project" value="UniProtKB-UniRule"/>
</dbReference>
<evidence type="ECO:0000256" key="2">
    <source>
        <dbReference type="ARBA" id="ARBA00016013"/>
    </source>
</evidence>
<evidence type="ECO:0000256" key="5">
    <source>
        <dbReference type="RuleBase" id="RU362076"/>
    </source>
</evidence>
<keyword evidence="6" id="KW-0969">Cilium</keyword>
<evidence type="ECO:0000256" key="3">
    <source>
        <dbReference type="ARBA" id="ARBA00022795"/>
    </source>
</evidence>
<name>A0A7W6P389_9HYPH</name>
<accession>A0A7W6P389</accession>
<keyword evidence="3 5" id="KW-1005">Bacterial flagellum biogenesis</keyword>
<evidence type="ECO:0000313" key="7">
    <source>
        <dbReference type="Proteomes" id="UP000584824"/>
    </source>
</evidence>
<keyword evidence="6" id="KW-0282">Flagellum</keyword>
<evidence type="ECO:0000256" key="1">
    <source>
        <dbReference type="ARBA" id="ARBA00010577"/>
    </source>
</evidence>
<dbReference type="Proteomes" id="UP000584824">
    <property type="component" value="Unassembled WGS sequence"/>
</dbReference>